<gene>
    <name evidence="1" type="ORF">GCM10010991_31270</name>
</gene>
<keyword evidence="2" id="KW-1185">Reference proteome</keyword>
<name>A0A917YPR5_9RHOB</name>
<evidence type="ECO:0000313" key="1">
    <source>
        <dbReference type="EMBL" id="GGO36761.1"/>
    </source>
</evidence>
<proteinExistence type="predicted"/>
<dbReference type="Proteomes" id="UP000598196">
    <property type="component" value="Unassembled WGS sequence"/>
</dbReference>
<dbReference type="AlphaFoldDB" id="A0A917YPR5"/>
<organism evidence="1 2">
    <name type="scientific">Gemmobacter aquaticus</name>
    <dbReference type="NCBI Taxonomy" id="490185"/>
    <lineage>
        <taxon>Bacteria</taxon>
        <taxon>Pseudomonadati</taxon>
        <taxon>Pseudomonadota</taxon>
        <taxon>Alphaproteobacteria</taxon>
        <taxon>Rhodobacterales</taxon>
        <taxon>Paracoccaceae</taxon>
        <taxon>Gemmobacter</taxon>
    </lineage>
</organism>
<comment type="caution">
    <text evidence="1">The sequence shown here is derived from an EMBL/GenBank/DDBJ whole genome shotgun (WGS) entry which is preliminary data.</text>
</comment>
<evidence type="ECO:0000313" key="2">
    <source>
        <dbReference type="Proteomes" id="UP000598196"/>
    </source>
</evidence>
<sequence length="113" mass="12211">MEMQLDMIAIHRTAGQNQHAEFAKSAGGLKLFEKWIVRVACIRLMPDCAGAGTVQISAKDAFRQTEPQRTTAALLGLRVMDCNSIHLAEGAAGAYEYPGLGAKADTQIGECRF</sequence>
<dbReference type="EMBL" id="BMLP01000007">
    <property type="protein sequence ID" value="GGO36761.1"/>
    <property type="molecule type" value="Genomic_DNA"/>
</dbReference>
<protein>
    <submittedName>
        <fullName evidence="1">Uncharacterized protein</fullName>
    </submittedName>
</protein>
<reference evidence="1 2" key="1">
    <citation type="journal article" date="2014" name="Int. J. Syst. Evol. Microbiol.">
        <title>Complete genome sequence of Corynebacterium casei LMG S-19264T (=DSM 44701T), isolated from a smear-ripened cheese.</title>
        <authorList>
            <consortium name="US DOE Joint Genome Institute (JGI-PGF)"/>
            <person name="Walter F."/>
            <person name="Albersmeier A."/>
            <person name="Kalinowski J."/>
            <person name="Ruckert C."/>
        </authorList>
    </citation>
    <scope>NUCLEOTIDE SEQUENCE [LARGE SCALE GENOMIC DNA]</scope>
    <source>
        <strain evidence="1 2">CGMCC 1.7029</strain>
    </source>
</reference>
<accession>A0A917YPR5</accession>